<feature type="compositionally biased region" description="Gly residues" evidence="1">
    <location>
        <begin position="11"/>
        <end position="21"/>
    </location>
</feature>
<gene>
    <name evidence="3" type="primary">IFRD1</name>
</gene>
<dbReference type="STRING" id="9258.ENSOANP00000015295"/>
<reference evidence="3" key="2">
    <citation type="submission" date="2025-08" db="UniProtKB">
        <authorList>
            <consortium name="Ensembl"/>
        </authorList>
    </citation>
    <scope>IDENTIFICATION</scope>
    <source>
        <strain evidence="3">Glennie</strain>
    </source>
</reference>
<dbReference type="PANTHER" id="PTHR12354">
    <property type="entry name" value="INTERFERON-RELATED DEVELOPMENTAL REGULATOR"/>
    <property type="match status" value="1"/>
</dbReference>
<evidence type="ECO:0000259" key="2">
    <source>
        <dbReference type="Pfam" id="PF05004"/>
    </source>
</evidence>
<feature type="domain" description="Interferon-related developmental regulator N-terminal" evidence="2">
    <location>
        <begin position="45"/>
        <end position="137"/>
    </location>
</feature>
<feature type="region of interest" description="Disordered" evidence="1">
    <location>
        <begin position="1"/>
        <end position="70"/>
    </location>
</feature>
<name>F6Z316_ORNAN</name>
<dbReference type="Bgee" id="ENSOANG00000009631">
    <property type="expression patterns" value="Expressed in fibroblast and 8 other cell types or tissues"/>
</dbReference>
<dbReference type="PANTHER" id="PTHR12354:SF6">
    <property type="entry name" value="INTERFERON-RELATED DEVELOPMENTAL REGULATOR 1"/>
    <property type="match status" value="1"/>
</dbReference>
<dbReference type="GeneTree" id="ENSGT00390000013347"/>
<dbReference type="AlphaFoldDB" id="F6Z316"/>
<dbReference type="InterPro" id="IPR039777">
    <property type="entry name" value="IFRD"/>
</dbReference>
<reference evidence="3" key="3">
    <citation type="submission" date="2025-09" db="UniProtKB">
        <authorList>
            <consortium name="Ensembl"/>
        </authorList>
    </citation>
    <scope>IDENTIFICATION</scope>
    <source>
        <strain evidence="3">Glennie</strain>
    </source>
</reference>
<proteinExistence type="predicted"/>
<dbReference type="InterPro" id="IPR007701">
    <property type="entry name" value="Interferon-rel_develop_reg_N"/>
</dbReference>
<dbReference type="eggNOG" id="KOG2842">
    <property type="taxonomic scope" value="Eukaryota"/>
</dbReference>
<evidence type="ECO:0000313" key="3">
    <source>
        <dbReference type="Ensembl" id="ENSOANP00000015295.3"/>
    </source>
</evidence>
<dbReference type="Pfam" id="PF05004">
    <property type="entry name" value="IFRD"/>
    <property type="match status" value="1"/>
</dbReference>
<organism evidence="3 4">
    <name type="scientific">Ornithorhynchus anatinus</name>
    <name type="common">Duckbill platypus</name>
    <dbReference type="NCBI Taxonomy" id="9258"/>
    <lineage>
        <taxon>Eukaryota</taxon>
        <taxon>Metazoa</taxon>
        <taxon>Chordata</taxon>
        <taxon>Craniata</taxon>
        <taxon>Vertebrata</taxon>
        <taxon>Euteleostomi</taxon>
        <taxon>Mammalia</taxon>
        <taxon>Monotremata</taxon>
        <taxon>Ornithorhynchidae</taxon>
        <taxon>Ornithorhynchus</taxon>
    </lineage>
</organism>
<dbReference type="Ensembl" id="ENSOANT00000015298.3">
    <property type="protein sequence ID" value="ENSOANP00000015295.3"/>
    <property type="gene ID" value="ENSOANG00000009631.3"/>
</dbReference>
<feature type="compositionally biased region" description="Acidic residues" evidence="1">
    <location>
        <begin position="61"/>
        <end position="70"/>
    </location>
</feature>
<dbReference type="Proteomes" id="UP000002279">
    <property type="component" value="Chromosome 10"/>
</dbReference>
<keyword evidence="4" id="KW-1185">Reference proteome</keyword>
<evidence type="ECO:0000256" key="1">
    <source>
        <dbReference type="SAM" id="MobiDB-lite"/>
    </source>
</evidence>
<reference evidence="3 4" key="1">
    <citation type="journal article" date="2008" name="Nature">
        <title>Genome analysis of the platypus reveals unique signatures of evolution.</title>
        <authorList>
            <person name="Warren W.C."/>
            <person name="Hillier L.W."/>
            <person name="Marshall Graves J.A."/>
            <person name="Birney E."/>
            <person name="Ponting C.P."/>
            <person name="Grutzner F."/>
            <person name="Belov K."/>
            <person name="Miller W."/>
            <person name="Clarke L."/>
            <person name="Chinwalla A.T."/>
            <person name="Yang S.P."/>
            <person name="Heger A."/>
            <person name="Locke D.P."/>
            <person name="Miethke P."/>
            <person name="Waters P.D."/>
            <person name="Veyrunes F."/>
            <person name="Fulton L."/>
            <person name="Fulton B."/>
            <person name="Graves T."/>
            <person name="Wallis J."/>
            <person name="Puente X.S."/>
            <person name="Lopez-Otin C."/>
            <person name="Ordonez G.R."/>
            <person name="Eichler E.E."/>
            <person name="Chen L."/>
            <person name="Cheng Z."/>
            <person name="Deakin J.E."/>
            <person name="Alsop A."/>
            <person name="Thompson K."/>
            <person name="Kirby P."/>
            <person name="Papenfuss A.T."/>
            <person name="Wakefield M.J."/>
            <person name="Olender T."/>
            <person name="Lancet D."/>
            <person name="Huttley G.A."/>
            <person name="Smit A.F."/>
            <person name="Pask A."/>
            <person name="Temple-Smith P."/>
            <person name="Batzer M.A."/>
            <person name="Walker J.A."/>
            <person name="Konkel M.K."/>
            <person name="Harris R.S."/>
            <person name="Whittington C.M."/>
            <person name="Wong E.S."/>
            <person name="Gemmell N.J."/>
            <person name="Buschiazzo E."/>
            <person name="Vargas Jentzsch I.M."/>
            <person name="Merkel A."/>
            <person name="Schmitz J."/>
            <person name="Zemann A."/>
            <person name="Churakov G."/>
            <person name="Kriegs J.O."/>
            <person name="Brosius J."/>
            <person name="Murchison E.P."/>
            <person name="Sachidanandam R."/>
            <person name="Smith C."/>
            <person name="Hannon G.J."/>
            <person name="Tsend-Ayush E."/>
            <person name="McMillan D."/>
            <person name="Attenborough R."/>
            <person name="Rens W."/>
            <person name="Ferguson-Smith M."/>
            <person name="Lefevre C.M."/>
            <person name="Sharp J.A."/>
            <person name="Nicholas K.R."/>
            <person name="Ray D.A."/>
            <person name="Kube M."/>
            <person name="Reinhardt R."/>
            <person name="Pringle T.H."/>
            <person name="Taylor J."/>
            <person name="Jones R.C."/>
            <person name="Nixon B."/>
            <person name="Dacheux J.L."/>
            <person name="Niwa H."/>
            <person name="Sekita Y."/>
            <person name="Huang X."/>
            <person name="Stark A."/>
            <person name="Kheradpour P."/>
            <person name="Kellis M."/>
            <person name="Flicek P."/>
            <person name="Chen Y."/>
            <person name="Webber C."/>
            <person name="Hardison R."/>
            <person name="Nelson J."/>
            <person name="Hallsworth-Pepin K."/>
            <person name="Delehaunty K."/>
            <person name="Markovic C."/>
            <person name="Minx P."/>
            <person name="Feng Y."/>
            <person name="Kremitzki C."/>
            <person name="Mitreva M."/>
            <person name="Glasscock J."/>
            <person name="Wylie T."/>
            <person name="Wohldmann P."/>
            <person name="Thiru P."/>
            <person name="Nhan M.N."/>
            <person name="Pohl C.S."/>
            <person name="Smith S.M."/>
            <person name="Hou S."/>
            <person name="Nefedov M."/>
            <person name="de Jong P.J."/>
            <person name="Renfree M.B."/>
            <person name="Mardis E.R."/>
            <person name="Wilson R.K."/>
        </authorList>
    </citation>
    <scope>NUCLEOTIDE SEQUENCE [LARGE SCALE GENOMIC DNA]</scope>
    <source>
        <strain evidence="3 4">Glennie</strain>
    </source>
</reference>
<accession>F6Z316</accession>
<sequence length="139" mass="14876">MPKNKKRNPARGGGGGGGAGAAGAAAGGQPRNVQPFSDEDASIETMSHCSGFSDPASFAEDAPDALDEEGTQEDIEYRLKGFIDLTFDKSAKTRQAALEGLKNALVSKMLYEFILERRMTLTDSIERCLKKGNARCESE</sequence>
<protein>
    <submittedName>
        <fullName evidence="3">Interferon related developmental regulator 1</fullName>
    </submittedName>
</protein>
<dbReference type="HOGENOM" id="CLU_133001_0_0_1"/>
<evidence type="ECO:0000313" key="4">
    <source>
        <dbReference type="Proteomes" id="UP000002279"/>
    </source>
</evidence>